<comment type="cofactor">
    <cofactor evidence="2">
        <name>Mn(2+)</name>
        <dbReference type="ChEBI" id="CHEBI:29035"/>
    </cofactor>
</comment>
<evidence type="ECO:0000256" key="5">
    <source>
        <dbReference type="ARBA" id="ARBA00012964"/>
    </source>
</evidence>
<dbReference type="EC" id="3.1.3.89" evidence="5"/>
<evidence type="ECO:0000256" key="3">
    <source>
        <dbReference type="ARBA" id="ARBA00001941"/>
    </source>
</evidence>
<dbReference type="GO" id="GO:0002953">
    <property type="term" value="F:5'-deoxynucleotidase activity"/>
    <property type="evidence" value="ECO:0007669"/>
    <property type="project" value="UniProtKB-EC"/>
</dbReference>
<dbReference type="PANTHER" id="PTHR11845">
    <property type="entry name" value="5'-DEOXYNUCLEOTIDASE HDDC2"/>
    <property type="match status" value="1"/>
</dbReference>
<evidence type="ECO:0000259" key="8">
    <source>
        <dbReference type="SMART" id="SM00471"/>
    </source>
</evidence>
<evidence type="ECO:0000313" key="9">
    <source>
        <dbReference type="EMBL" id="RNB82391.1"/>
    </source>
</evidence>
<reference evidence="9 10" key="1">
    <citation type="submission" date="2018-10" db="EMBL/GenBank/DDBJ databases">
        <title>Phylogenomics of Brevibacillus.</title>
        <authorList>
            <person name="Dunlap C."/>
        </authorList>
    </citation>
    <scope>NUCLEOTIDE SEQUENCE [LARGE SCALE GENOMIC DNA]</scope>
    <source>
        <strain evidence="9 10">JCM 15716</strain>
    </source>
</reference>
<keyword evidence="7" id="KW-0378">Hydrolase</keyword>
<evidence type="ECO:0000256" key="6">
    <source>
        <dbReference type="ARBA" id="ARBA00022723"/>
    </source>
</evidence>
<dbReference type="SMART" id="SM00471">
    <property type="entry name" value="HDc"/>
    <property type="match status" value="1"/>
</dbReference>
<dbReference type="Pfam" id="PF13023">
    <property type="entry name" value="HD_3"/>
    <property type="match status" value="1"/>
</dbReference>
<dbReference type="GO" id="GO:0046872">
    <property type="term" value="F:metal ion binding"/>
    <property type="evidence" value="ECO:0007669"/>
    <property type="project" value="UniProtKB-KW"/>
</dbReference>
<dbReference type="AlphaFoldDB" id="A0A3M8D475"/>
<evidence type="ECO:0000256" key="2">
    <source>
        <dbReference type="ARBA" id="ARBA00001936"/>
    </source>
</evidence>
<comment type="cofactor">
    <cofactor evidence="3">
        <name>Co(2+)</name>
        <dbReference type="ChEBI" id="CHEBI:48828"/>
    </cofactor>
</comment>
<comment type="caution">
    <text evidence="9">The sequence shown here is derived from an EMBL/GenBank/DDBJ whole genome shotgun (WGS) entry which is preliminary data.</text>
</comment>
<dbReference type="SUPFAM" id="SSF109604">
    <property type="entry name" value="HD-domain/PDEase-like"/>
    <property type="match status" value="1"/>
</dbReference>
<proteinExistence type="predicted"/>
<dbReference type="RefSeq" id="WP_122920469.1">
    <property type="nucleotide sequence ID" value="NZ_RHHQ01000020.1"/>
</dbReference>
<evidence type="ECO:0000256" key="4">
    <source>
        <dbReference type="ARBA" id="ARBA00011738"/>
    </source>
</evidence>
<dbReference type="InterPro" id="IPR006674">
    <property type="entry name" value="HD_domain"/>
</dbReference>
<keyword evidence="6" id="KW-0479">Metal-binding</keyword>
<name>A0A3M8D475_9BACL</name>
<dbReference type="Gene3D" id="1.10.3210.10">
    <property type="entry name" value="Hypothetical protein af1432"/>
    <property type="match status" value="1"/>
</dbReference>
<dbReference type="GO" id="GO:0005737">
    <property type="term" value="C:cytoplasm"/>
    <property type="evidence" value="ECO:0007669"/>
    <property type="project" value="TreeGrafter"/>
</dbReference>
<dbReference type="EMBL" id="RHHQ01000020">
    <property type="protein sequence ID" value="RNB82391.1"/>
    <property type="molecule type" value="Genomic_DNA"/>
</dbReference>
<accession>A0A3M8D475</accession>
<gene>
    <name evidence="9" type="ORF">EDM56_24040</name>
</gene>
<keyword evidence="10" id="KW-1185">Reference proteome</keyword>
<dbReference type="InterPro" id="IPR039356">
    <property type="entry name" value="YfbR/HDDC2"/>
</dbReference>
<organism evidence="9 10">
    <name type="scientific">Brevibacillus fluminis</name>
    <dbReference type="NCBI Taxonomy" id="511487"/>
    <lineage>
        <taxon>Bacteria</taxon>
        <taxon>Bacillati</taxon>
        <taxon>Bacillota</taxon>
        <taxon>Bacilli</taxon>
        <taxon>Bacillales</taxon>
        <taxon>Paenibacillaceae</taxon>
        <taxon>Brevibacillus</taxon>
    </lineage>
</organism>
<dbReference type="Proteomes" id="UP000271031">
    <property type="component" value="Unassembled WGS sequence"/>
</dbReference>
<feature type="domain" description="HD/PDEase" evidence="8">
    <location>
        <begin position="34"/>
        <end position="151"/>
    </location>
</feature>
<dbReference type="InterPro" id="IPR003607">
    <property type="entry name" value="HD/PDEase_dom"/>
</dbReference>
<comment type="catalytic activity">
    <reaction evidence="1">
        <text>a 2'-deoxyribonucleoside 5'-phosphate + H2O = a 2'-deoxyribonucleoside + phosphate</text>
        <dbReference type="Rhea" id="RHEA:36167"/>
        <dbReference type="ChEBI" id="CHEBI:15377"/>
        <dbReference type="ChEBI" id="CHEBI:18274"/>
        <dbReference type="ChEBI" id="CHEBI:43474"/>
        <dbReference type="ChEBI" id="CHEBI:65317"/>
        <dbReference type="EC" id="3.1.3.89"/>
    </reaction>
</comment>
<protein>
    <recommendedName>
        <fullName evidence="5">5'-deoxynucleotidase</fullName>
        <ecNumber evidence="5">3.1.3.89</ecNumber>
    </recommendedName>
</protein>
<evidence type="ECO:0000313" key="10">
    <source>
        <dbReference type="Proteomes" id="UP000271031"/>
    </source>
</evidence>
<dbReference type="PANTHER" id="PTHR11845:SF13">
    <property type="entry name" value="5'-DEOXYNUCLEOTIDASE HDDC2"/>
    <property type="match status" value="1"/>
</dbReference>
<sequence length="194" mass="22331">MKPTESEKQHILSFVKELERLKDQQRTAWTGMARRESIAEHSWRLTMFALILEDYFPDVDCDKVLRMCLIHDLGECYDGDVSATIPVDKAEKERKEEAAITTLSQPLASRTRQKLLALWHEYNAAETKEAKLAKALDKMETILQHNQGKNPSDFNYVFNLDYGRSAAQFDPLLASLRELIDQETMARARENGQV</sequence>
<evidence type="ECO:0000256" key="7">
    <source>
        <dbReference type="ARBA" id="ARBA00022801"/>
    </source>
</evidence>
<evidence type="ECO:0000256" key="1">
    <source>
        <dbReference type="ARBA" id="ARBA00001638"/>
    </source>
</evidence>
<dbReference type="OrthoDB" id="9796032at2"/>
<comment type="subunit">
    <text evidence="4">Homodimer.</text>
</comment>